<dbReference type="GO" id="GO:0004827">
    <property type="term" value="F:proline-tRNA ligase activity"/>
    <property type="evidence" value="ECO:0007669"/>
    <property type="project" value="UniProtKB-UniRule"/>
</dbReference>
<dbReference type="InterPro" id="IPR004154">
    <property type="entry name" value="Anticodon-bd"/>
</dbReference>
<dbReference type="InterPro" id="IPR033730">
    <property type="entry name" value="ProRS_core_prok"/>
</dbReference>
<evidence type="ECO:0000313" key="13">
    <source>
        <dbReference type="EMBL" id="EAL9204127.1"/>
    </source>
</evidence>
<dbReference type="GO" id="GO:0005829">
    <property type="term" value="C:cytosol"/>
    <property type="evidence" value="ECO:0007669"/>
    <property type="project" value="TreeGrafter"/>
</dbReference>
<dbReference type="InterPro" id="IPR002314">
    <property type="entry name" value="aa-tRNA-synt_IIb"/>
</dbReference>
<evidence type="ECO:0000256" key="3">
    <source>
        <dbReference type="ARBA" id="ARBA00022490"/>
    </source>
</evidence>
<dbReference type="InterPro" id="IPR036621">
    <property type="entry name" value="Anticodon-bd_dom_sf"/>
</dbReference>
<comment type="caution">
    <text evidence="13">The sequence shown here is derived from an EMBL/GenBank/DDBJ whole genome shotgun (WGS) entry which is preliminary data.</text>
</comment>
<organism evidence="13 14">
    <name type="scientific">Campylobacter coli</name>
    <dbReference type="NCBI Taxonomy" id="195"/>
    <lineage>
        <taxon>Bacteria</taxon>
        <taxon>Pseudomonadati</taxon>
        <taxon>Campylobacterota</taxon>
        <taxon>Epsilonproteobacteria</taxon>
        <taxon>Campylobacterales</taxon>
        <taxon>Campylobacteraceae</taxon>
        <taxon>Campylobacter</taxon>
    </lineage>
</organism>
<gene>
    <name evidence="12" type="primary">proS</name>
    <name evidence="13" type="ORF">DYU70_02980</name>
</gene>
<proteinExistence type="inferred from homology"/>
<dbReference type="Proteomes" id="UP000411403">
    <property type="component" value="Unassembled WGS sequence"/>
</dbReference>
<dbReference type="CDD" id="cd04334">
    <property type="entry name" value="ProRS-INS"/>
    <property type="match status" value="1"/>
</dbReference>
<comment type="catalytic activity">
    <reaction evidence="9 12">
        <text>tRNA(Pro) + L-proline + ATP = L-prolyl-tRNA(Pro) + AMP + diphosphate</text>
        <dbReference type="Rhea" id="RHEA:14305"/>
        <dbReference type="Rhea" id="RHEA-COMP:9700"/>
        <dbReference type="Rhea" id="RHEA-COMP:9702"/>
        <dbReference type="ChEBI" id="CHEBI:30616"/>
        <dbReference type="ChEBI" id="CHEBI:33019"/>
        <dbReference type="ChEBI" id="CHEBI:60039"/>
        <dbReference type="ChEBI" id="CHEBI:78442"/>
        <dbReference type="ChEBI" id="CHEBI:78532"/>
        <dbReference type="ChEBI" id="CHEBI:456215"/>
        <dbReference type="EC" id="6.1.1.15"/>
    </reaction>
</comment>
<sequence length="569" mass="64382">MMKFSKLYAPSLKEAPKDATLPSHIFLTRAGFVEQIGSGLYNFLPLGKRVLDKIRTIVKEEMDKAGAQEVNLSFVTPATLWQESGRYNVFGKELLRFKDRKENDFVLGPTHEEAMLSLVKNKITSYKQLPLHLYQIGLKFRDEARPRFGLLRCREFLMKDGYSFHANEEDLTREFDLMYNTYSQILQRMGLDFRAVEADSGAIGGSGSKEFMVLAKNGEDDILICENCDYAANVEAAVRANKTCDEERPEANYASKFHTPNIKTIDSLAQFFKINAFYTIKAVVKKAIYENESKLVVFFIRGSDDLQEVKAQNACNALELVDASEEELEKAGLVAGFIGFVGLKNVDFYLDKELEGEKQMIMGANEKDYHLIGIDVVNLNKDRFKDLAEVKENDCCAKCGAKLKLSKGIEVGHIFKLGQKYSKAMNANFLDENGKSKPFYMGCYGIGVSRLLAVAIEANHDEKGCIWNKTLAPFTLEIIISNIKDEKSLEFATKLYEDLSNAGIEVLLDDRNERFGVKMNDFELMGFPYALVVGKGLEKDELEFIDRKTLEKKIISSKEVFDFIKKSVE</sequence>
<evidence type="ECO:0000256" key="10">
    <source>
        <dbReference type="ARBA" id="ARBA00053664"/>
    </source>
</evidence>
<keyword evidence="8 12" id="KW-0030">Aminoacyl-tRNA synthetase</keyword>
<dbReference type="InterPro" id="IPR006195">
    <property type="entry name" value="aa-tRNA-synth_II"/>
</dbReference>
<dbReference type="SUPFAM" id="SSF55826">
    <property type="entry name" value="YbaK/ProRS associated domain"/>
    <property type="match status" value="1"/>
</dbReference>
<dbReference type="GO" id="GO:0005524">
    <property type="term" value="F:ATP binding"/>
    <property type="evidence" value="ECO:0007669"/>
    <property type="project" value="UniProtKB-UniRule"/>
</dbReference>
<dbReference type="PROSITE" id="PS50862">
    <property type="entry name" value="AA_TRNA_LIGASE_II"/>
    <property type="match status" value="1"/>
</dbReference>
<dbReference type="NCBIfam" id="NF006625">
    <property type="entry name" value="PRK09194.1"/>
    <property type="match status" value="1"/>
</dbReference>
<comment type="similarity">
    <text evidence="11 12">Belongs to the class-II aminoacyl-tRNA synthetase family. ProS type 1 subfamily.</text>
</comment>
<comment type="domain">
    <text evidence="12">Consists of three domains: the N-terminal catalytic domain, the editing domain and the C-terminal anticodon-binding domain.</text>
</comment>
<keyword evidence="4 12" id="KW-0436">Ligase</keyword>
<dbReference type="SUPFAM" id="SSF52954">
    <property type="entry name" value="Class II aaRS ABD-related"/>
    <property type="match status" value="1"/>
</dbReference>
<dbReference type="CDD" id="cd00779">
    <property type="entry name" value="ProRS_core_prok"/>
    <property type="match status" value="1"/>
</dbReference>
<dbReference type="EC" id="6.1.1.15" evidence="12"/>
<dbReference type="InterPro" id="IPR050062">
    <property type="entry name" value="Pro-tRNA_synthetase"/>
</dbReference>
<comment type="subcellular location">
    <subcellularLocation>
        <location evidence="1 12">Cytoplasm</location>
    </subcellularLocation>
</comment>
<dbReference type="Gene3D" id="3.30.930.10">
    <property type="entry name" value="Bira Bifunctional Protein, Domain 2"/>
    <property type="match status" value="2"/>
</dbReference>
<dbReference type="FunFam" id="3.30.930.10:FF:000065">
    <property type="entry name" value="Proline--tRNA ligase"/>
    <property type="match status" value="1"/>
</dbReference>
<dbReference type="HAMAP" id="MF_01569">
    <property type="entry name" value="Pro_tRNA_synth_type1"/>
    <property type="match status" value="1"/>
</dbReference>
<dbReference type="PANTHER" id="PTHR42753:SF2">
    <property type="entry name" value="PROLINE--TRNA LIGASE"/>
    <property type="match status" value="1"/>
</dbReference>
<protein>
    <recommendedName>
        <fullName evidence="12">Proline--tRNA ligase</fullName>
        <ecNumber evidence="12">6.1.1.15</ecNumber>
    </recommendedName>
    <alternativeName>
        <fullName evidence="12">Prolyl-tRNA synthetase</fullName>
        <shortName evidence="12">ProRS</shortName>
    </alternativeName>
</protein>
<dbReference type="Pfam" id="PF04073">
    <property type="entry name" value="tRNA_edit"/>
    <property type="match status" value="1"/>
</dbReference>
<evidence type="ECO:0000256" key="6">
    <source>
        <dbReference type="ARBA" id="ARBA00022840"/>
    </source>
</evidence>
<dbReference type="InterPro" id="IPR002316">
    <property type="entry name" value="Pro-tRNA-ligase_IIa"/>
</dbReference>
<evidence type="ECO:0000256" key="4">
    <source>
        <dbReference type="ARBA" id="ARBA00022598"/>
    </source>
</evidence>
<dbReference type="PANTHER" id="PTHR42753">
    <property type="entry name" value="MITOCHONDRIAL RIBOSOME PROTEIN L39/PROLYL-TRNA LIGASE FAMILY MEMBER"/>
    <property type="match status" value="1"/>
</dbReference>
<evidence type="ECO:0000256" key="9">
    <source>
        <dbReference type="ARBA" id="ARBA00047671"/>
    </source>
</evidence>
<keyword evidence="6 12" id="KW-0067">ATP-binding</keyword>
<dbReference type="InterPro" id="IPR036754">
    <property type="entry name" value="YbaK/aa-tRNA-synt-asso_dom_sf"/>
</dbReference>
<evidence type="ECO:0000256" key="11">
    <source>
        <dbReference type="ARBA" id="ARBA00060755"/>
    </source>
</evidence>
<dbReference type="EMBL" id="AACSIE010000002">
    <property type="protein sequence ID" value="EAL9204127.1"/>
    <property type="molecule type" value="Genomic_DNA"/>
</dbReference>
<dbReference type="Pfam" id="PF00587">
    <property type="entry name" value="tRNA-synt_2b"/>
    <property type="match status" value="1"/>
</dbReference>
<dbReference type="InterPro" id="IPR004500">
    <property type="entry name" value="Pro-tRNA-synth_IIa_bac-type"/>
</dbReference>
<evidence type="ECO:0000256" key="2">
    <source>
        <dbReference type="ARBA" id="ARBA00011738"/>
    </source>
</evidence>
<evidence type="ECO:0000256" key="7">
    <source>
        <dbReference type="ARBA" id="ARBA00022917"/>
    </source>
</evidence>
<dbReference type="RefSeq" id="WP_153903822.1">
    <property type="nucleotide sequence ID" value="NZ_CP018900.1"/>
</dbReference>
<dbReference type="PRINTS" id="PR01046">
    <property type="entry name" value="TRNASYNTHPRO"/>
</dbReference>
<dbReference type="FunFam" id="3.30.930.10:FF:000066">
    <property type="entry name" value="Proline--tRNA ligase"/>
    <property type="match status" value="1"/>
</dbReference>
<dbReference type="NCBIfam" id="TIGR00409">
    <property type="entry name" value="proS_fam_II"/>
    <property type="match status" value="1"/>
</dbReference>
<dbReference type="AlphaFoldDB" id="A0A3Z9GJP3"/>
<dbReference type="CDD" id="cd00861">
    <property type="entry name" value="ProRS_anticodon_short"/>
    <property type="match status" value="1"/>
</dbReference>
<dbReference type="GO" id="GO:0006433">
    <property type="term" value="P:prolyl-tRNA aminoacylation"/>
    <property type="evidence" value="ECO:0007669"/>
    <property type="project" value="UniProtKB-UniRule"/>
</dbReference>
<reference evidence="13 14" key="1">
    <citation type="submission" date="2018-08" db="EMBL/GenBank/DDBJ databases">
        <authorList>
            <consortium name="NARMS: The National Antimicrobial Resistance Monitoring System"/>
        </authorList>
    </citation>
    <scope>NUCLEOTIDE SEQUENCE [LARGE SCALE GENOMIC DNA]</scope>
    <source>
        <strain evidence="13 14">CVM N17C171</strain>
    </source>
</reference>
<comment type="function">
    <text evidence="10 12">Catalyzes the attachment of proline to tRNA(Pro) in a two-step reaction: proline is first activated by ATP to form Pro-AMP and then transferred to the acceptor end of tRNA(Pro). As ProRS can inadvertently accommodate and process non-cognate amino acids such as alanine and cysteine, to avoid such errors it has two additional distinct editing activities against alanine. One activity is designated as 'pretransfer' editing and involves the tRNA(Pro)-independent hydrolysis of activated Ala-AMP. The other activity is designated 'posttransfer' editing and involves deacylation of mischarged Ala-tRNA(Pro). The misacylated Cys-tRNA(Pro) is not edited by ProRS.</text>
</comment>
<dbReference type="SUPFAM" id="SSF55681">
    <property type="entry name" value="Class II aaRS and biotin synthetases"/>
    <property type="match status" value="1"/>
</dbReference>
<evidence type="ECO:0000313" key="14">
    <source>
        <dbReference type="Proteomes" id="UP000411403"/>
    </source>
</evidence>
<dbReference type="InterPro" id="IPR045864">
    <property type="entry name" value="aa-tRNA-synth_II/BPL/LPL"/>
</dbReference>
<keyword evidence="5 12" id="KW-0547">Nucleotide-binding</keyword>
<dbReference type="InterPro" id="IPR023717">
    <property type="entry name" value="Pro-tRNA-Synthase_IIa_type1"/>
</dbReference>
<evidence type="ECO:0000256" key="5">
    <source>
        <dbReference type="ARBA" id="ARBA00022741"/>
    </source>
</evidence>
<dbReference type="InterPro" id="IPR007214">
    <property type="entry name" value="YbaK/aa-tRNA-synth-assoc-dom"/>
</dbReference>
<dbReference type="InterPro" id="IPR044140">
    <property type="entry name" value="ProRS_anticodon_short"/>
</dbReference>
<keyword evidence="3 12" id="KW-0963">Cytoplasm</keyword>
<dbReference type="GO" id="GO:0002161">
    <property type="term" value="F:aminoacyl-tRNA deacylase activity"/>
    <property type="evidence" value="ECO:0007669"/>
    <property type="project" value="InterPro"/>
</dbReference>
<keyword evidence="7 12" id="KW-0648">Protein biosynthesis</keyword>
<evidence type="ECO:0000256" key="8">
    <source>
        <dbReference type="ARBA" id="ARBA00023146"/>
    </source>
</evidence>
<name>A0A3Z9GJP3_CAMCO</name>
<accession>A0A3Z9GJP3</accession>
<evidence type="ECO:0000256" key="12">
    <source>
        <dbReference type="HAMAP-Rule" id="MF_01569"/>
    </source>
</evidence>
<dbReference type="Gene3D" id="3.40.50.800">
    <property type="entry name" value="Anticodon-binding domain"/>
    <property type="match status" value="1"/>
</dbReference>
<comment type="subunit">
    <text evidence="2 12">Homodimer.</text>
</comment>
<evidence type="ECO:0000256" key="1">
    <source>
        <dbReference type="ARBA" id="ARBA00004496"/>
    </source>
</evidence>
<dbReference type="Pfam" id="PF03129">
    <property type="entry name" value="HGTP_anticodon"/>
    <property type="match status" value="1"/>
</dbReference>